<organism evidence="10 11">
    <name type="scientific">Sphaerosporella brunnea</name>
    <dbReference type="NCBI Taxonomy" id="1250544"/>
    <lineage>
        <taxon>Eukaryota</taxon>
        <taxon>Fungi</taxon>
        <taxon>Dikarya</taxon>
        <taxon>Ascomycota</taxon>
        <taxon>Pezizomycotina</taxon>
        <taxon>Pezizomycetes</taxon>
        <taxon>Pezizales</taxon>
        <taxon>Pyronemataceae</taxon>
        <taxon>Sphaerosporella</taxon>
    </lineage>
</organism>
<dbReference type="PANTHER" id="PTHR10363">
    <property type="entry name" value="BLEOMYCIN HYDROLASE"/>
    <property type="match status" value="1"/>
</dbReference>
<evidence type="ECO:0000256" key="1">
    <source>
        <dbReference type="ARBA" id="ARBA00000423"/>
    </source>
</evidence>
<dbReference type="EC" id="3.4.22.40" evidence="8"/>
<dbReference type="FunFam" id="3.90.70.10:FF:000021">
    <property type="entry name" value="Bleomycin hydrolase"/>
    <property type="match status" value="1"/>
</dbReference>
<keyword evidence="5 8" id="KW-0788">Thiol protease</keyword>
<protein>
    <recommendedName>
        <fullName evidence="8">Cysteine proteinase 1, mitochondrial</fullName>
        <ecNumber evidence="8">3.4.22.40</ecNumber>
    </recommendedName>
</protein>
<evidence type="ECO:0000256" key="4">
    <source>
        <dbReference type="ARBA" id="ARBA00022801"/>
    </source>
</evidence>
<feature type="active site" evidence="9">
    <location>
        <position position="443"/>
    </location>
</feature>
<gene>
    <name evidence="10" type="ORF">FN846DRAFT_788787</name>
</gene>
<dbReference type="InterPro" id="IPR038765">
    <property type="entry name" value="Papain-like_cys_pep_sf"/>
</dbReference>
<sequence>MGNAHSKRSRRAVTYPAQRITIKGKESDSGVTLAESSGIANVSTLSLTALAEWQEKLLSDPKNRLALGALTTHAATAVLVNPAAVRKDSHIYSHKIELEGSPVTHQHSSGRCWLFAATNVFRVGIMKKYKLAGFQFSQNYLFFWDKLEKANFFLGQIIDTVDEPLDGRLVQWLLQAPVNDGGQWDMVVNVVEKYGLVPQTVYPDSFNAMASGRINWLITAKLREAALQLRELAGSMEKSDDLHRYKAKVMQEIYGVLVLSLGTPPKPDDTFTWNYVDKDQKYQSVVTTAADFYKDNVDAISFPGQLPSLPLQTKAHISERFSLINDPRNEYMRLLTVDRLGNVRGGRRICYVNVDMETMKTAIIAMLKANYPVFFGCDVGKFSDSTKGIMDTELFDYELGFNITLNMNKTQRLQAGESLMTHAMVLSGVNIVGGKPTKWRVENSWGPTSGEQGYMCMSDKWMDEYVYQAVVAPEFVSAEVRDVLKQDPVHLPVWDPMGSLA</sequence>
<dbReference type="PROSITE" id="PS00139">
    <property type="entry name" value="THIOL_PROTEASE_CYS"/>
    <property type="match status" value="1"/>
</dbReference>
<dbReference type="AlphaFoldDB" id="A0A5J5ECK6"/>
<evidence type="ECO:0000256" key="7">
    <source>
        <dbReference type="ARBA" id="ARBA00026080"/>
    </source>
</evidence>
<evidence type="ECO:0000256" key="6">
    <source>
        <dbReference type="ARBA" id="ARBA00025347"/>
    </source>
</evidence>
<comment type="function">
    <text evidence="8">Has aminopeptidase activity, shortening substrate peptides sequentially by 1 amino acid. Has bleomycin hydrolase activity, which can protect the cell from the toxic effects of bleomycin. Has homocysteine-thiolactonase activity, protecting the cell against homocysteine toxicity.</text>
</comment>
<comment type="similarity">
    <text evidence="8">Belongs to the peptidase C1 family.</text>
</comment>
<dbReference type="Proteomes" id="UP000326924">
    <property type="component" value="Unassembled WGS sequence"/>
</dbReference>
<comment type="catalytic activity">
    <reaction evidence="1 8">
        <text>Inactivates bleomycin B2 (a cytotoxic glycometallopeptide) by hydrolysis of a carboxyamide bond of beta-aminoalanine, but also shows general aminopeptidase activity. The specificity varies somewhat with source, but amino acid arylamides of Met, Leu and Ala are preferred.</text>
        <dbReference type="EC" id="3.4.22.40"/>
    </reaction>
</comment>
<keyword evidence="11" id="KW-1185">Reference proteome</keyword>
<feature type="active site" evidence="9">
    <location>
        <position position="422"/>
    </location>
</feature>
<dbReference type="Pfam" id="PF03051">
    <property type="entry name" value="Peptidase_C1_2"/>
    <property type="match status" value="1"/>
</dbReference>
<dbReference type="OrthoDB" id="2666448at2759"/>
<dbReference type="PIRSF" id="PIRSF005700">
    <property type="entry name" value="PepC"/>
    <property type="match status" value="1"/>
</dbReference>
<dbReference type="GO" id="GO:0005739">
    <property type="term" value="C:mitochondrion"/>
    <property type="evidence" value="ECO:0007669"/>
    <property type="project" value="UniProtKB-SubCell"/>
</dbReference>
<dbReference type="EMBL" id="VXIS01000582">
    <property type="protein sequence ID" value="KAA8892806.1"/>
    <property type="molecule type" value="Genomic_DNA"/>
</dbReference>
<dbReference type="SUPFAM" id="SSF54001">
    <property type="entry name" value="Cysteine proteinases"/>
    <property type="match status" value="1"/>
</dbReference>
<comment type="subunit">
    <text evidence="7">Homohexamer. Binds to nucleic acids. Binds single-stranded DNA and RNA with higher affinity than double-stranded DNA.</text>
</comment>
<proteinExistence type="inferred from homology"/>
<evidence type="ECO:0000256" key="5">
    <source>
        <dbReference type="ARBA" id="ARBA00022807"/>
    </source>
</evidence>
<keyword evidence="3 8" id="KW-0645">Protease</keyword>
<keyword evidence="2 8" id="KW-0963">Cytoplasm</keyword>
<dbReference type="GO" id="GO:0070005">
    <property type="term" value="F:cysteine-type aminopeptidase activity"/>
    <property type="evidence" value="ECO:0007669"/>
    <property type="project" value="InterPro"/>
</dbReference>
<dbReference type="PANTHER" id="PTHR10363:SF2">
    <property type="entry name" value="BLEOMYCIN HYDROLASE"/>
    <property type="match status" value="1"/>
</dbReference>
<reference evidence="10 11" key="1">
    <citation type="submission" date="2019-09" db="EMBL/GenBank/DDBJ databases">
        <title>Draft genome of the ectomycorrhizal ascomycete Sphaerosporella brunnea.</title>
        <authorList>
            <consortium name="DOE Joint Genome Institute"/>
            <person name="Benucci G.M."/>
            <person name="Marozzi G."/>
            <person name="Antonielli L."/>
            <person name="Sanchez S."/>
            <person name="Marco P."/>
            <person name="Wang X."/>
            <person name="Falini L.B."/>
            <person name="Barry K."/>
            <person name="Haridas S."/>
            <person name="Lipzen A."/>
            <person name="Labutti K."/>
            <person name="Grigoriev I.V."/>
            <person name="Murat C."/>
            <person name="Martin F."/>
            <person name="Albertini E."/>
            <person name="Donnini D."/>
            <person name="Bonito G."/>
        </authorList>
    </citation>
    <scope>NUCLEOTIDE SEQUENCE [LARGE SCALE GENOMIC DNA]</scope>
    <source>
        <strain evidence="10 11">Sb_GMNB300</strain>
    </source>
</reference>
<comment type="caution">
    <text evidence="10">The sequence shown here is derived from an EMBL/GenBank/DDBJ whole genome shotgun (WGS) entry which is preliminary data.</text>
</comment>
<evidence type="ECO:0000313" key="10">
    <source>
        <dbReference type="EMBL" id="KAA8892806.1"/>
    </source>
</evidence>
<dbReference type="InParanoid" id="A0A5J5ECK6"/>
<evidence type="ECO:0000256" key="9">
    <source>
        <dbReference type="PIRSR" id="PIRSR005700-1"/>
    </source>
</evidence>
<evidence type="ECO:0000256" key="8">
    <source>
        <dbReference type="PIRNR" id="PIRNR005700"/>
    </source>
</evidence>
<dbReference type="GO" id="GO:0043418">
    <property type="term" value="P:homocysteine catabolic process"/>
    <property type="evidence" value="ECO:0007669"/>
    <property type="project" value="TreeGrafter"/>
</dbReference>
<comment type="function">
    <text evidence="6">The normal physiological role of the enzyme is unknown, but it is not essential for the viability of yeast cells. Has aminopeptidase activity, shortening substrate peptides sequentially by 1 amino acid. Has bleomycin hydrolase activity, which can protect the cell from the toxic effects of bleomycin. Has homocysteine-thiolactonase activity, protecting the cell against homocysteine toxicity. Acts as a repressor in the GAL4 regulatory system, but this does not require either the peptidase or nucleic acid-binding activities.</text>
</comment>
<dbReference type="GO" id="GO:0004197">
    <property type="term" value="F:cysteine-type endopeptidase activity"/>
    <property type="evidence" value="ECO:0007669"/>
    <property type="project" value="UniProtKB-EC"/>
</dbReference>
<evidence type="ECO:0000313" key="11">
    <source>
        <dbReference type="Proteomes" id="UP000326924"/>
    </source>
</evidence>
<keyword evidence="4 8" id="KW-0378">Hydrolase</keyword>
<dbReference type="InterPro" id="IPR000169">
    <property type="entry name" value="Pept_cys_AS"/>
</dbReference>
<evidence type="ECO:0000256" key="3">
    <source>
        <dbReference type="ARBA" id="ARBA00022670"/>
    </source>
</evidence>
<dbReference type="FunCoup" id="A0A5J5ECK6">
    <property type="interactions" value="732"/>
</dbReference>
<dbReference type="GO" id="GO:0006508">
    <property type="term" value="P:proteolysis"/>
    <property type="evidence" value="ECO:0007669"/>
    <property type="project" value="UniProtKB-KW"/>
</dbReference>
<dbReference type="InterPro" id="IPR004134">
    <property type="entry name" value="Peptidase_C1B"/>
</dbReference>
<name>A0A5J5ECK6_9PEZI</name>
<dbReference type="CDD" id="cd00585">
    <property type="entry name" value="Peptidase_C1B"/>
    <property type="match status" value="1"/>
</dbReference>
<evidence type="ECO:0000256" key="2">
    <source>
        <dbReference type="ARBA" id="ARBA00022490"/>
    </source>
</evidence>
<dbReference type="GO" id="GO:0009636">
    <property type="term" value="P:response to toxic substance"/>
    <property type="evidence" value="ECO:0007669"/>
    <property type="project" value="TreeGrafter"/>
</dbReference>
<accession>A0A5J5ECK6</accession>
<comment type="subcellular location">
    <subcellularLocation>
        <location evidence="8">Mitochondrion</location>
    </subcellularLocation>
    <subcellularLocation>
        <location evidence="8">Cytoplasm</location>
    </subcellularLocation>
</comment>
<dbReference type="Gene3D" id="3.90.70.10">
    <property type="entry name" value="Cysteine proteinases"/>
    <property type="match status" value="1"/>
</dbReference>
<keyword evidence="8" id="KW-0496">Mitochondrion</keyword>
<feature type="active site" evidence="9">
    <location>
        <position position="112"/>
    </location>
</feature>